<dbReference type="STRING" id="1245769.A0A0C7MVC8"/>
<dbReference type="Pfam" id="PF00632">
    <property type="entry name" value="HECT"/>
    <property type="match status" value="1"/>
</dbReference>
<sequence>MLNFSGQTKRRNVNLGTKTSRTKQDILNDAKNEREKRALNRRNEENAIKIQRCIRRYLSNENLMQKLAQHVEPETAIQLIVAFPEPLLQFLPEPELVRILNCVINDGSYPAINRGLTKLISRLATKNTCQDLFLTIWSRYAAEFPPNPKFVTAISKMLAEASYPIPAVALQKLVELIGGSGIPQTSLISSVFGISISNAENSQNVKTFLHYLGSLCSPRNISLSEATPDLVENLSFLFLSLNNEKSAEVYGQLVLRCLKNVEANSMSGMPFFQQIYTKEFVDTIMQSEFDGLFEALSVFIGHAPNLECKTNVLINLVSRSEFMIQAHKRFFGNSFQQASPEAEGLLLVEVLNIYLSIASDYELMHNQTTYPLHLLKETTDYLRKLCFHGLWDSNDQSRTLSGSFLNTLKKIHLRDSRLHFFPRNKSTDYWSVTNSDFSSVNITKYIEEYEQFYRGRVTGLQIEDDDLEDAEVFRRKGDLRFEFLAEVEKSFADRATTRQFKKLNILFRVPFFIPFQQRVDWFYFLISLDRKRLDLDANNLSAMFSFWSANPIAAKQTATISRENVLEDAYNAYNPIGESFKSKLSVTFVNEFGPEAGIDGGGITKEFLTSVSDEGFKTDRHKLFEHNDSHEIYPSGKLKSAQSLRYLWFLGKVLGKCLYDHVLVDVTFADFFLKKVLNVNSSNSSFDDLSSFDSDLYANVVKLLGMSPSELQALGLRFEVTDEETFQTVELVPNGSNKVVDKTNTLQYLLALADYKLNRKLRLGTRSFTGGLYTMIPPHWLEMFNSVELQMLISGGGKDIDLSDLRQHTEYGEFSDEDRTIQDFWSIMAEFQPQERLNLVKFVTSVPRAPLQGFSSLNPLFGIRNAGQDISRLPTASTCVNLLKLPDYQDRQTLKNKLLYAINAEARFDLS</sequence>
<dbReference type="GO" id="GO:0000209">
    <property type="term" value="P:protein polyubiquitination"/>
    <property type="evidence" value="ECO:0007669"/>
    <property type="project" value="EnsemblFungi"/>
</dbReference>
<dbReference type="InterPro" id="IPR035983">
    <property type="entry name" value="Hect_E3_ubiquitin_ligase"/>
</dbReference>
<evidence type="ECO:0000256" key="2">
    <source>
        <dbReference type="ARBA" id="ARBA00004906"/>
    </source>
</evidence>
<evidence type="ECO:0000256" key="3">
    <source>
        <dbReference type="ARBA" id="ARBA00012485"/>
    </source>
</evidence>
<evidence type="ECO:0000313" key="10">
    <source>
        <dbReference type="Proteomes" id="UP000054304"/>
    </source>
</evidence>
<dbReference type="PANTHER" id="PTHR45700">
    <property type="entry name" value="UBIQUITIN-PROTEIN LIGASE E3C"/>
    <property type="match status" value="1"/>
</dbReference>
<name>A0A0C7MVC8_9SACH</name>
<keyword evidence="10" id="KW-1185">Reference proteome</keyword>
<dbReference type="InterPro" id="IPR000569">
    <property type="entry name" value="HECT_dom"/>
</dbReference>
<organism evidence="9 10">
    <name type="scientific">Lachancea lanzarotensis</name>
    <dbReference type="NCBI Taxonomy" id="1245769"/>
    <lineage>
        <taxon>Eukaryota</taxon>
        <taxon>Fungi</taxon>
        <taxon>Dikarya</taxon>
        <taxon>Ascomycota</taxon>
        <taxon>Saccharomycotina</taxon>
        <taxon>Saccharomycetes</taxon>
        <taxon>Saccharomycetales</taxon>
        <taxon>Saccharomycetaceae</taxon>
        <taxon>Lachancea</taxon>
    </lineage>
</organism>
<evidence type="ECO:0000256" key="4">
    <source>
        <dbReference type="ARBA" id="ARBA00022679"/>
    </source>
</evidence>
<dbReference type="GO" id="GO:0036503">
    <property type="term" value="P:ERAD pathway"/>
    <property type="evidence" value="ECO:0007669"/>
    <property type="project" value="EnsemblFungi"/>
</dbReference>
<dbReference type="Gene3D" id="3.30.2410.10">
    <property type="entry name" value="Hect, E3 ligase catalytic domain"/>
    <property type="match status" value="1"/>
</dbReference>
<dbReference type="SUPFAM" id="SSF56204">
    <property type="entry name" value="Hect, E3 ligase catalytic domain"/>
    <property type="match status" value="1"/>
</dbReference>
<dbReference type="GO" id="GO:0071629">
    <property type="term" value="P:cytoplasm protein quality control by the ubiquitin-proteasome system"/>
    <property type="evidence" value="ECO:0007669"/>
    <property type="project" value="EnsemblFungi"/>
</dbReference>
<keyword evidence="4" id="KW-0808">Transferase</keyword>
<evidence type="ECO:0000256" key="7">
    <source>
        <dbReference type="SAM" id="MobiDB-lite"/>
    </source>
</evidence>
<protein>
    <recommendedName>
        <fullName evidence="3">HECT-type E3 ubiquitin transferase</fullName>
        <ecNumber evidence="3">2.3.2.26</ecNumber>
    </recommendedName>
</protein>
<dbReference type="InterPro" id="IPR044611">
    <property type="entry name" value="E3A/B/C-like"/>
</dbReference>
<dbReference type="GO" id="GO:0034605">
    <property type="term" value="P:cellular response to heat"/>
    <property type="evidence" value="ECO:0007669"/>
    <property type="project" value="EnsemblFungi"/>
</dbReference>
<evidence type="ECO:0000313" key="9">
    <source>
        <dbReference type="EMBL" id="CEP61488.1"/>
    </source>
</evidence>
<comment type="pathway">
    <text evidence="2">Protein modification; protein ubiquitination.</text>
</comment>
<accession>A0A0C7MVC8</accession>
<dbReference type="GO" id="GO:0034450">
    <property type="term" value="F:ubiquitin-ubiquitin ligase activity"/>
    <property type="evidence" value="ECO:0007669"/>
    <property type="project" value="EnsemblFungi"/>
</dbReference>
<feature type="region of interest" description="Disordered" evidence="7">
    <location>
        <begin position="1"/>
        <end position="24"/>
    </location>
</feature>
<dbReference type="GO" id="GO:0000502">
    <property type="term" value="C:proteasome complex"/>
    <property type="evidence" value="ECO:0007669"/>
    <property type="project" value="EnsemblFungi"/>
</dbReference>
<dbReference type="PROSITE" id="PS50237">
    <property type="entry name" value="HECT"/>
    <property type="match status" value="1"/>
</dbReference>
<dbReference type="AlphaFoldDB" id="A0A0C7MVC8"/>
<dbReference type="EC" id="2.3.2.26" evidence="3"/>
<dbReference type="Proteomes" id="UP000054304">
    <property type="component" value="Unassembled WGS sequence"/>
</dbReference>
<dbReference type="FunFam" id="3.30.2410.10:FF:000017">
    <property type="entry name" value="E3 ubiquitin-protein ligase UPL7"/>
    <property type="match status" value="1"/>
</dbReference>
<dbReference type="Gene3D" id="3.30.2160.10">
    <property type="entry name" value="Hect, E3 ligase catalytic domain"/>
    <property type="match status" value="1"/>
</dbReference>
<comment type="catalytic activity">
    <reaction evidence="1">
        <text>S-ubiquitinyl-[E2 ubiquitin-conjugating enzyme]-L-cysteine + [acceptor protein]-L-lysine = [E2 ubiquitin-conjugating enzyme]-L-cysteine + N(6)-ubiquitinyl-[acceptor protein]-L-lysine.</text>
        <dbReference type="EC" id="2.3.2.26"/>
    </reaction>
</comment>
<dbReference type="OrthoDB" id="8068875at2759"/>
<feature type="active site" description="Glycyl thioester intermediate" evidence="6">
    <location>
        <position position="879"/>
    </location>
</feature>
<reference evidence="9 10" key="1">
    <citation type="submission" date="2014-12" db="EMBL/GenBank/DDBJ databases">
        <authorList>
            <person name="Neuveglise Cecile"/>
        </authorList>
    </citation>
    <scope>NUCLEOTIDE SEQUENCE [LARGE SCALE GENOMIC DNA]</scope>
    <source>
        <strain evidence="9 10">CBS 12615</strain>
    </source>
</reference>
<proteinExistence type="predicted"/>
<evidence type="ECO:0000256" key="1">
    <source>
        <dbReference type="ARBA" id="ARBA00000885"/>
    </source>
</evidence>
<dbReference type="HOGENOM" id="CLU_002173_2_3_1"/>
<dbReference type="PANTHER" id="PTHR45700:SF2">
    <property type="entry name" value="UBIQUITIN-PROTEIN LIGASE E3C"/>
    <property type="match status" value="1"/>
</dbReference>
<dbReference type="Gene3D" id="3.90.1750.10">
    <property type="entry name" value="Hect, E3 ligase catalytic domains"/>
    <property type="match status" value="1"/>
</dbReference>
<dbReference type="GO" id="GO:0005634">
    <property type="term" value="C:nucleus"/>
    <property type="evidence" value="ECO:0007669"/>
    <property type="project" value="EnsemblFungi"/>
</dbReference>
<gene>
    <name evidence="9" type="ORF">LALA0_S03e03972g</name>
</gene>
<evidence type="ECO:0000256" key="6">
    <source>
        <dbReference type="PROSITE-ProRule" id="PRU00104"/>
    </source>
</evidence>
<dbReference type="GeneID" id="34684912"/>
<dbReference type="GO" id="GO:0005829">
    <property type="term" value="C:cytosol"/>
    <property type="evidence" value="ECO:0007669"/>
    <property type="project" value="EnsemblFungi"/>
</dbReference>
<dbReference type="EMBL" id="LN736362">
    <property type="protein sequence ID" value="CEP61488.1"/>
    <property type="molecule type" value="Genomic_DNA"/>
</dbReference>
<dbReference type="CDD" id="cd00078">
    <property type="entry name" value="HECTc"/>
    <property type="match status" value="1"/>
</dbReference>
<keyword evidence="5 6" id="KW-0833">Ubl conjugation pathway</keyword>
<evidence type="ECO:0000256" key="5">
    <source>
        <dbReference type="ARBA" id="ARBA00022786"/>
    </source>
</evidence>
<evidence type="ECO:0000259" key="8">
    <source>
        <dbReference type="PROSITE" id="PS50237"/>
    </source>
</evidence>
<dbReference type="RefSeq" id="XP_022627722.1">
    <property type="nucleotide sequence ID" value="XM_022773227.1"/>
</dbReference>
<dbReference type="SMART" id="SM00119">
    <property type="entry name" value="HECTc"/>
    <property type="match status" value="1"/>
</dbReference>
<feature type="domain" description="HECT" evidence="8">
    <location>
        <begin position="576"/>
        <end position="911"/>
    </location>
</feature>
<dbReference type="GO" id="GO:0010994">
    <property type="term" value="P:free ubiquitin chain polymerization"/>
    <property type="evidence" value="ECO:0007669"/>
    <property type="project" value="EnsemblFungi"/>
</dbReference>